<dbReference type="AlphaFoldDB" id="A0A9W9JVE7"/>
<evidence type="ECO:0000256" key="1">
    <source>
        <dbReference type="SAM" id="MobiDB-lite"/>
    </source>
</evidence>
<feature type="region of interest" description="Disordered" evidence="1">
    <location>
        <begin position="114"/>
        <end position="133"/>
    </location>
</feature>
<comment type="caution">
    <text evidence="2">The sequence shown here is derived from an EMBL/GenBank/DDBJ whole genome shotgun (WGS) entry which is preliminary data.</text>
</comment>
<protein>
    <recommendedName>
        <fullName evidence="4">Genetic interactor of prohibitins 3, mitochondrial</fullName>
    </recommendedName>
</protein>
<reference evidence="2" key="1">
    <citation type="submission" date="2022-11" db="EMBL/GenBank/DDBJ databases">
        <authorList>
            <person name="Petersen C."/>
        </authorList>
    </citation>
    <scope>NUCLEOTIDE SEQUENCE</scope>
    <source>
        <strain evidence="2">IBT 30761</strain>
    </source>
</reference>
<reference evidence="2" key="2">
    <citation type="journal article" date="2023" name="IMA Fungus">
        <title>Comparative genomic study of the Penicillium genus elucidates a diverse pangenome and 15 lateral gene transfer events.</title>
        <authorList>
            <person name="Petersen C."/>
            <person name="Sorensen T."/>
            <person name="Nielsen M.R."/>
            <person name="Sondergaard T.E."/>
            <person name="Sorensen J.L."/>
            <person name="Fitzpatrick D.A."/>
            <person name="Frisvad J.C."/>
            <person name="Nielsen K.L."/>
        </authorList>
    </citation>
    <scope>NUCLEOTIDE SEQUENCE</scope>
    <source>
        <strain evidence="2">IBT 30761</strain>
    </source>
</reference>
<name>A0A9W9JVE7_9EURO</name>
<dbReference type="Gene3D" id="3.40.50.300">
    <property type="entry name" value="P-loop containing nucleotide triphosphate hydrolases"/>
    <property type="match status" value="1"/>
</dbReference>
<feature type="compositionally biased region" description="Polar residues" evidence="1">
    <location>
        <begin position="147"/>
        <end position="164"/>
    </location>
</feature>
<evidence type="ECO:0000313" key="3">
    <source>
        <dbReference type="Proteomes" id="UP001149074"/>
    </source>
</evidence>
<proteinExistence type="predicted"/>
<organism evidence="2 3">
    <name type="scientific">Penicillium argentinense</name>
    <dbReference type="NCBI Taxonomy" id="1131581"/>
    <lineage>
        <taxon>Eukaryota</taxon>
        <taxon>Fungi</taxon>
        <taxon>Dikarya</taxon>
        <taxon>Ascomycota</taxon>
        <taxon>Pezizomycotina</taxon>
        <taxon>Eurotiomycetes</taxon>
        <taxon>Eurotiomycetidae</taxon>
        <taxon>Eurotiales</taxon>
        <taxon>Aspergillaceae</taxon>
        <taxon>Penicillium</taxon>
    </lineage>
</organism>
<dbReference type="Proteomes" id="UP001149074">
    <property type="component" value="Unassembled WGS sequence"/>
</dbReference>
<evidence type="ECO:0008006" key="4">
    <source>
        <dbReference type="Google" id="ProtNLM"/>
    </source>
</evidence>
<dbReference type="PANTHER" id="PTHR46434:SF1">
    <property type="entry name" value="GENETIC INTERACTOR OF PROHIBITINS 3, MITOCHONDRIAL"/>
    <property type="match status" value="1"/>
</dbReference>
<dbReference type="InterPro" id="IPR027417">
    <property type="entry name" value="P-loop_NTPase"/>
</dbReference>
<keyword evidence="3" id="KW-1185">Reference proteome</keyword>
<dbReference type="PANTHER" id="PTHR46434">
    <property type="entry name" value="GENETIC INTERACTOR OF PROHIBITINS 3, MITOCHONDRIAL"/>
    <property type="match status" value="1"/>
</dbReference>
<gene>
    <name evidence="2" type="ORF">N7532_011933</name>
</gene>
<dbReference type="OrthoDB" id="1696305at2759"/>
<feature type="region of interest" description="Disordered" evidence="1">
    <location>
        <begin position="138"/>
        <end position="178"/>
    </location>
</feature>
<dbReference type="SUPFAM" id="SSF52540">
    <property type="entry name" value="P-loop containing nucleoside triphosphate hydrolases"/>
    <property type="match status" value="1"/>
</dbReference>
<dbReference type="InterPro" id="IPR050896">
    <property type="entry name" value="Mito_lipid_metab_GTPase"/>
</dbReference>
<dbReference type="GO" id="GO:0005739">
    <property type="term" value="C:mitochondrion"/>
    <property type="evidence" value="ECO:0007669"/>
    <property type="project" value="TreeGrafter"/>
</dbReference>
<sequence length="655" mass="73309">MSACSRGALLKAFGTSTVRPSSKVFGRLASATILRAHTARTGSTANSATRHALKPHRYFSTTCLQRHAAPENITDVLPVCCPGCGAFSQTVEPDEPGYYGASRKQTRKLLAQKNANDRKNATSEDAARQPVEDFNEATAPRPIAGNLPSNHISSNPVSLTTSQEGALPEDSIESSPNSLPLEAPDRGIHVCDRCHDLVHHNREFDTPKPDILAIRDYLKQSPYKYNRVYHIIDAADFPMSLVRHIHAALAVQEQRSLNRRASHEKYFHGKKLPTLSFIITRSDLLAATKNQVDSKMEYVRTELRKALGRAGKDVRLGNIHMISAHRGWWTKQVKEEIREHGGGIWVVGKANVGKSSFIQACFPKDMRNIEDMAQWIEEQGKRNEIPNQRLATLYDHDSLLPPAPREHQFPVLPVVSSMPGTTVSPIRIPFGRGKGEVIDLPGMERGELQDFVRDERKRDLMMTKRIKPERCTIKPGQSLLLGGGLVRITPVNPEHTVLAACFVPIETHLTKTEKAIEIQNGRRPYSGTVLMKEEACYTILSAGKIDLQWDVTRSNLPTSVVKAVEDHDAPIPQLPYQVMSADILIEGCGWIEISIQIRAKRNAEDNPTAFPQVEVFTPNGKHIGFRPPIESWNFIAEKLKADKRKRPRTRHRYSR</sequence>
<accession>A0A9W9JVE7</accession>
<dbReference type="GeneID" id="81363403"/>
<dbReference type="RefSeq" id="XP_056469412.1">
    <property type="nucleotide sequence ID" value="XM_056624424.1"/>
</dbReference>
<dbReference type="EMBL" id="JAPQKI010000011">
    <property type="protein sequence ID" value="KAJ5082890.1"/>
    <property type="molecule type" value="Genomic_DNA"/>
</dbReference>
<feature type="compositionally biased region" description="Basic and acidic residues" evidence="1">
    <location>
        <begin position="115"/>
        <end position="131"/>
    </location>
</feature>
<evidence type="ECO:0000313" key="2">
    <source>
        <dbReference type="EMBL" id="KAJ5082890.1"/>
    </source>
</evidence>